<accession>A0A5B8IW72</accession>
<dbReference type="RefSeq" id="WP_146365280.1">
    <property type="nucleotide sequence ID" value="NZ_CP042261.1"/>
</dbReference>
<evidence type="ECO:0000256" key="1">
    <source>
        <dbReference type="SAM" id="SignalP"/>
    </source>
</evidence>
<dbReference type="Proteomes" id="UP000318483">
    <property type="component" value="Chromosome"/>
</dbReference>
<dbReference type="InterPro" id="IPR008869">
    <property type="entry name" value="MlaC/ttg2D"/>
</dbReference>
<keyword evidence="3" id="KW-1185">Reference proteome</keyword>
<evidence type="ECO:0000313" key="3">
    <source>
        <dbReference type="Proteomes" id="UP000318483"/>
    </source>
</evidence>
<dbReference type="PANTHER" id="PTHR36573">
    <property type="entry name" value="INTERMEMBRANE PHOSPHOLIPID TRANSPORT SYSTEM BINDING PROTEIN MLAC"/>
    <property type="match status" value="1"/>
</dbReference>
<feature type="signal peptide" evidence="1">
    <location>
        <begin position="1"/>
        <end position="25"/>
    </location>
</feature>
<dbReference type="OrthoDB" id="7839352at2"/>
<dbReference type="PANTHER" id="PTHR36573:SF1">
    <property type="entry name" value="INTERMEMBRANE PHOSPHOLIPID TRANSPORT SYSTEM BINDING PROTEIN MLAC"/>
    <property type="match status" value="1"/>
</dbReference>
<keyword evidence="1" id="KW-0732">Signal</keyword>
<dbReference type="EMBL" id="CP042261">
    <property type="protein sequence ID" value="QDY69904.1"/>
    <property type="molecule type" value="Genomic_DNA"/>
</dbReference>
<proteinExistence type="predicted"/>
<feature type="chain" id="PRO_5022662941" evidence="1">
    <location>
        <begin position="26"/>
        <end position="197"/>
    </location>
</feature>
<evidence type="ECO:0000313" key="2">
    <source>
        <dbReference type="EMBL" id="QDY69904.1"/>
    </source>
</evidence>
<sequence length="197" mass="21477">MNNPSRRVVLAGLAASPILARPAFAQSTQRAESLVQQLVAEITRIINSGQSEQQMFGSFQQLFARYADVPTIARFSLGADARSASNAQLRAYQDAFGGYIARKYGKRFREFIGGTITVQGSRVDKSFVVVQTTANLRGKSPFAVDFLVSDRSGSDRFFNVIIEGINMLTTERTEIGAMLDQSGGNIDALTQRLRSAG</sequence>
<name>A0A5B8IW72_9RHOB</name>
<organism evidence="2 3">
    <name type="scientific">Qingshengfaniella alkalisoli</name>
    <dbReference type="NCBI Taxonomy" id="2599296"/>
    <lineage>
        <taxon>Bacteria</taxon>
        <taxon>Pseudomonadati</taxon>
        <taxon>Pseudomonadota</taxon>
        <taxon>Alphaproteobacteria</taxon>
        <taxon>Rhodobacterales</taxon>
        <taxon>Paracoccaceae</taxon>
        <taxon>Qingshengfaniella</taxon>
    </lineage>
</organism>
<protein>
    <submittedName>
        <fullName evidence="2">ABC transporter substrate-binding protein</fullName>
    </submittedName>
</protein>
<dbReference type="AlphaFoldDB" id="A0A5B8IW72"/>
<dbReference type="Pfam" id="PF05494">
    <property type="entry name" value="MlaC"/>
    <property type="match status" value="1"/>
</dbReference>
<dbReference type="KEGG" id="lit:FPZ52_09940"/>
<dbReference type="InterPro" id="IPR042245">
    <property type="entry name" value="Tgt2/MlaC_sf"/>
</dbReference>
<dbReference type="Gene3D" id="3.10.450.710">
    <property type="entry name" value="Tgt2/MlaC"/>
    <property type="match status" value="1"/>
</dbReference>
<gene>
    <name evidence="2" type="ORF">FPZ52_09940</name>
</gene>
<reference evidence="2 3" key="1">
    <citation type="submission" date="2019-07" db="EMBL/GenBank/DDBJ databases">
        <title>Litoreibacter alkalisoli sp. nov., isolated from saline-alkaline soil.</title>
        <authorList>
            <person name="Wang S."/>
            <person name="Xu L."/>
            <person name="Xing Y.-T."/>
            <person name="Sun J.-Q."/>
        </authorList>
    </citation>
    <scope>NUCLEOTIDE SEQUENCE [LARGE SCALE GENOMIC DNA]</scope>
    <source>
        <strain evidence="2 3">LN3S51</strain>
    </source>
</reference>